<name>A0ABS0WUY7_9FLAO</name>
<sequence>MKLFFFIILVFSINSYSQSDSIVNSSKTWFLLFESGINDVNSKIQIHFGIGAEYSLTKKSSFTIRVKYFKTGIDHFAAGSGSFFSMPSTTFLYEGEVLKVPINYKFGGKLFFNGLNYFVAAGPALNITLKEEFIEVYNLTASKHKTYINLNTSLGLLCDVSPKLEVYLSLETYRFGNEKTEEVVGFIFSSGLETDEGLINIGVRFKL</sequence>
<gene>
    <name evidence="1" type="ORF">JBL43_16205</name>
</gene>
<evidence type="ECO:0000313" key="2">
    <source>
        <dbReference type="Proteomes" id="UP000623301"/>
    </source>
</evidence>
<dbReference type="InterPro" id="IPR011250">
    <property type="entry name" value="OMP/PagP_B-barrel"/>
</dbReference>
<protein>
    <recommendedName>
        <fullName evidence="3">Outer membrane protein beta-barrel domain-containing protein</fullName>
    </recommendedName>
</protein>
<proteinExistence type="predicted"/>
<evidence type="ECO:0000313" key="1">
    <source>
        <dbReference type="EMBL" id="MBJ2175798.1"/>
    </source>
</evidence>
<dbReference type="Proteomes" id="UP000623301">
    <property type="component" value="Unassembled WGS sequence"/>
</dbReference>
<reference evidence="1 2" key="1">
    <citation type="submission" date="2020-12" db="EMBL/GenBank/DDBJ databases">
        <title>Aureibaculum luteum sp. nov. and Aureibaculum flavum sp. nov., novel members of the family Flavobacteriaceae isolated from Antarctic intertidal sediments.</title>
        <authorList>
            <person name="He X."/>
            <person name="Zhang X."/>
        </authorList>
    </citation>
    <scope>NUCLEOTIDE SEQUENCE [LARGE SCALE GENOMIC DNA]</scope>
    <source>
        <strain evidence="1 2">A20</strain>
    </source>
</reference>
<organism evidence="1 2">
    <name type="scientific">Aureibaculum flavum</name>
    <dbReference type="NCBI Taxonomy" id="2795986"/>
    <lineage>
        <taxon>Bacteria</taxon>
        <taxon>Pseudomonadati</taxon>
        <taxon>Bacteroidota</taxon>
        <taxon>Flavobacteriia</taxon>
        <taxon>Flavobacteriales</taxon>
        <taxon>Flavobacteriaceae</taxon>
        <taxon>Aureibaculum</taxon>
    </lineage>
</organism>
<dbReference type="RefSeq" id="WP_198842453.1">
    <property type="nucleotide sequence ID" value="NZ_JAEHFJ010000009.1"/>
</dbReference>
<keyword evidence="2" id="KW-1185">Reference proteome</keyword>
<comment type="caution">
    <text evidence="1">The sequence shown here is derived from an EMBL/GenBank/DDBJ whole genome shotgun (WGS) entry which is preliminary data.</text>
</comment>
<accession>A0ABS0WUY7</accession>
<dbReference type="SUPFAM" id="SSF56925">
    <property type="entry name" value="OMPA-like"/>
    <property type="match status" value="1"/>
</dbReference>
<evidence type="ECO:0008006" key="3">
    <source>
        <dbReference type="Google" id="ProtNLM"/>
    </source>
</evidence>
<dbReference type="EMBL" id="JAEHFJ010000009">
    <property type="protein sequence ID" value="MBJ2175798.1"/>
    <property type="molecule type" value="Genomic_DNA"/>
</dbReference>